<evidence type="ECO:0000313" key="1">
    <source>
        <dbReference type="EMBL" id="CAG6682805.1"/>
    </source>
</evidence>
<name>A0A8D8X5X5_9HEMI</name>
<accession>A0A8D8X5X5</accession>
<organism evidence="1">
    <name type="scientific">Cacopsylla melanoneura</name>
    <dbReference type="NCBI Taxonomy" id="428564"/>
    <lineage>
        <taxon>Eukaryota</taxon>
        <taxon>Metazoa</taxon>
        <taxon>Ecdysozoa</taxon>
        <taxon>Arthropoda</taxon>
        <taxon>Hexapoda</taxon>
        <taxon>Insecta</taxon>
        <taxon>Pterygota</taxon>
        <taxon>Neoptera</taxon>
        <taxon>Paraneoptera</taxon>
        <taxon>Hemiptera</taxon>
        <taxon>Sternorrhyncha</taxon>
        <taxon>Psylloidea</taxon>
        <taxon>Psyllidae</taxon>
        <taxon>Psyllinae</taxon>
        <taxon>Cacopsylla</taxon>
    </lineage>
</organism>
<reference evidence="1" key="1">
    <citation type="submission" date="2021-05" db="EMBL/GenBank/DDBJ databases">
        <authorList>
            <person name="Alioto T."/>
            <person name="Alioto T."/>
            <person name="Gomez Garrido J."/>
        </authorList>
    </citation>
    <scope>NUCLEOTIDE SEQUENCE</scope>
</reference>
<dbReference type="EMBL" id="HBUF01260779">
    <property type="protein sequence ID" value="CAG6682805.1"/>
    <property type="molecule type" value="Transcribed_RNA"/>
</dbReference>
<protein>
    <submittedName>
        <fullName evidence="1">Uncharacterized protein</fullName>
    </submittedName>
</protein>
<proteinExistence type="predicted"/>
<sequence length="120" mass="13666">MLALYHTARPLCTRIRKQLPVLPPCCFGTSRTISTRLAPVSPIVFLTLNSTTFSAIQSETIPFILPRARKTRGTFLRLPTQVTCLNFTTGSITCTRMRQRVRRGKRETFPILTWRSLCPI</sequence>
<dbReference type="EMBL" id="HBUF01260775">
    <property type="protein sequence ID" value="CAG6682789.1"/>
    <property type="molecule type" value="Transcribed_RNA"/>
</dbReference>
<dbReference type="AlphaFoldDB" id="A0A8D8X5X5"/>